<dbReference type="Gene3D" id="3.30.470.20">
    <property type="entry name" value="ATP-grasp fold, B domain"/>
    <property type="match status" value="1"/>
</dbReference>
<keyword evidence="1" id="KW-0067">ATP-binding</keyword>
<dbReference type="OrthoDB" id="583309at2"/>
<dbReference type="AlphaFoldDB" id="A0A7L4ZLQ4"/>
<dbReference type="RefSeq" id="WP_160129554.1">
    <property type="nucleotide sequence ID" value="NZ_CP019288.1"/>
</dbReference>
<dbReference type="Proteomes" id="UP000464657">
    <property type="component" value="Chromosome"/>
</dbReference>
<dbReference type="KEGG" id="kan:IMCC3317_22540"/>
<keyword evidence="1" id="KW-0547">Nucleotide-binding</keyword>
<organism evidence="3 4">
    <name type="scientific">Kordia antarctica</name>
    <dbReference type="NCBI Taxonomy" id="1218801"/>
    <lineage>
        <taxon>Bacteria</taxon>
        <taxon>Pseudomonadati</taxon>
        <taxon>Bacteroidota</taxon>
        <taxon>Flavobacteriia</taxon>
        <taxon>Flavobacteriales</taxon>
        <taxon>Flavobacteriaceae</taxon>
        <taxon>Kordia</taxon>
    </lineage>
</organism>
<evidence type="ECO:0000256" key="1">
    <source>
        <dbReference type="PROSITE-ProRule" id="PRU00409"/>
    </source>
</evidence>
<dbReference type="GO" id="GO:0046872">
    <property type="term" value="F:metal ion binding"/>
    <property type="evidence" value="ECO:0007669"/>
    <property type="project" value="InterPro"/>
</dbReference>
<dbReference type="PANTHER" id="PTHR21621:SF0">
    <property type="entry name" value="BETA-CITRYLGLUTAMATE SYNTHASE B-RELATED"/>
    <property type="match status" value="1"/>
</dbReference>
<gene>
    <name evidence="3" type="ORF">IMCC3317_22540</name>
</gene>
<evidence type="ECO:0000313" key="4">
    <source>
        <dbReference type="Proteomes" id="UP000464657"/>
    </source>
</evidence>
<dbReference type="Pfam" id="PF08443">
    <property type="entry name" value="RimK"/>
    <property type="match status" value="1"/>
</dbReference>
<dbReference type="PANTHER" id="PTHR21621">
    <property type="entry name" value="RIBOSOMAL PROTEIN S6 MODIFICATION PROTEIN"/>
    <property type="match status" value="1"/>
</dbReference>
<dbReference type="GO" id="GO:0005737">
    <property type="term" value="C:cytoplasm"/>
    <property type="evidence" value="ECO:0007669"/>
    <property type="project" value="TreeGrafter"/>
</dbReference>
<dbReference type="EMBL" id="CP019288">
    <property type="protein sequence ID" value="QHI36884.1"/>
    <property type="molecule type" value="Genomic_DNA"/>
</dbReference>
<name>A0A7L4ZLQ4_9FLAO</name>
<dbReference type="PROSITE" id="PS50975">
    <property type="entry name" value="ATP_GRASP"/>
    <property type="match status" value="1"/>
</dbReference>
<dbReference type="GO" id="GO:0016879">
    <property type="term" value="F:ligase activity, forming carbon-nitrogen bonds"/>
    <property type="evidence" value="ECO:0007669"/>
    <property type="project" value="TreeGrafter"/>
</dbReference>
<dbReference type="InterPro" id="IPR011761">
    <property type="entry name" value="ATP-grasp"/>
</dbReference>
<proteinExistence type="predicted"/>
<evidence type="ECO:0000313" key="3">
    <source>
        <dbReference type="EMBL" id="QHI36884.1"/>
    </source>
</evidence>
<dbReference type="GO" id="GO:0005524">
    <property type="term" value="F:ATP binding"/>
    <property type="evidence" value="ECO:0007669"/>
    <property type="project" value="UniProtKB-UniRule"/>
</dbReference>
<keyword evidence="4" id="KW-1185">Reference proteome</keyword>
<reference evidence="3 4" key="1">
    <citation type="journal article" date="2013" name="Int. J. Syst. Evol. Microbiol.">
        <title>Kordia antarctica sp. nov., isolated from Antarctic seawater.</title>
        <authorList>
            <person name="Baek K."/>
            <person name="Choi A."/>
            <person name="Kang I."/>
            <person name="Lee K."/>
            <person name="Cho J.C."/>
        </authorList>
    </citation>
    <scope>NUCLEOTIDE SEQUENCE [LARGE SCALE GENOMIC DNA]</scope>
    <source>
        <strain evidence="3 4">IMCC3317</strain>
    </source>
</reference>
<feature type="domain" description="ATP-grasp" evidence="2">
    <location>
        <begin position="128"/>
        <end position="320"/>
    </location>
</feature>
<accession>A0A7L4ZLQ4</accession>
<dbReference type="InterPro" id="IPR013651">
    <property type="entry name" value="ATP-grasp_RimK-type"/>
</dbReference>
<dbReference type="SUPFAM" id="SSF56059">
    <property type="entry name" value="Glutathione synthetase ATP-binding domain-like"/>
    <property type="match status" value="1"/>
</dbReference>
<protein>
    <recommendedName>
        <fullName evidence="2">ATP-grasp domain-containing protein</fullName>
    </recommendedName>
</protein>
<evidence type="ECO:0000259" key="2">
    <source>
        <dbReference type="PROSITE" id="PS50975"/>
    </source>
</evidence>
<sequence>MILILGTSSYEQGTNPVLDWLIYLKADFIKLTIEDVFINFEDINVDINNQQLSYNNISLNESVNVVWYRHFMKPQQFVSSEDSKFYSKLNKELHSEVKFFTQFMYECLKDKKWVSSYPSIYLNKLTVLNHAEKYGIRVPSSKILNTKKHAAQFLEECTSESLIVKQFSDHSRGYYVDNDTSYFSFAKALKNDDIATLATSFFPTLFQEKIDTDYEIRVFYIDGQFYASAILCDAGYNTDDRKKIMSQSNIHHVAYELPEILKQQLTRLMNTIDLAMGAIDLIKSKSGKYYFLEVNPIGQYLYESEKCNLHIAKNIAEYLIKQDKKEVTLTPV</sequence>